<feature type="domain" description="Protein kinase" evidence="9">
    <location>
        <begin position="11"/>
        <end position="305"/>
    </location>
</feature>
<dbReference type="Proteomes" id="UP000002624">
    <property type="component" value="Unassembled WGS sequence"/>
</dbReference>
<evidence type="ECO:0000256" key="8">
    <source>
        <dbReference type="ARBA" id="ARBA00048679"/>
    </source>
</evidence>
<comment type="catalytic activity">
    <reaction evidence="8">
        <text>L-seryl-[protein] + ATP = O-phospho-L-seryl-[protein] + ADP + H(+)</text>
        <dbReference type="Rhea" id="RHEA:17989"/>
        <dbReference type="Rhea" id="RHEA-COMP:9863"/>
        <dbReference type="Rhea" id="RHEA-COMP:11604"/>
        <dbReference type="ChEBI" id="CHEBI:15378"/>
        <dbReference type="ChEBI" id="CHEBI:29999"/>
        <dbReference type="ChEBI" id="CHEBI:30616"/>
        <dbReference type="ChEBI" id="CHEBI:83421"/>
        <dbReference type="ChEBI" id="CHEBI:456216"/>
        <dbReference type="EC" id="2.7.11.1"/>
    </reaction>
</comment>
<dbReference type="PANTHER" id="PTHR47634">
    <property type="entry name" value="PROTEIN KINASE DOMAIN-CONTAINING PROTEIN-RELATED"/>
    <property type="match status" value="1"/>
</dbReference>
<evidence type="ECO:0000259" key="9">
    <source>
        <dbReference type="PROSITE" id="PS50011"/>
    </source>
</evidence>
<evidence type="ECO:0000256" key="4">
    <source>
        <dbReference type="ARBA" id="ARBA00022741"/>
    </source>
</evidence>
<dbReference type="InterPro" id="IPR051334">
    <property type="entry name" value="SRPK"/>
</dbReference>
<dbReference type="OMA" id="KLAYGQY"/>
<name>C6H3G8_AJECH</name>
<dbReference type="PROSITE" id="PS50011">
    <property type="entry name" value="PROTEIN_KINASE_DOM"/>
    <property type="match status" value="1"/>
</dbReference>
<dbReference type="InterPro" id="IPR000719">
    <property type="entry name" value="Prot_kinase_dom"/>
</dbReference>
<dbReference type="VEuPathDB" id="FungiDB:HCDG_01221"/>
<sequence>MRRFERIHDIVEPVEEYRQGGYHPVHLHDVFNKRYEVIGKLVFGQFSTVWLTHDQLNNKELAMLLKLSALGLDHPGKGHIIKLLDYFEHDGPNGTHLCLVLPAMISDGEVISVIRKLHQAAYMQAISKQILLGVDFLHKLGITHCDLQPANVLFSIVGAAHTEVFLQPPEFSPVRWLEETKVDDSVLKYLMATQRCRSELDNADFTTILVKIGDLDGVLPSNIFVKIFELVTNESLFPLGIFGLTAEQIDEEHTYHISQLLGKNDQVHENFTKHLTDRLPHDFGAENVEHLASFLWLMLQQNPQR</sequence>
<dbReference type="GO" id="GO:0004674">
    <property type="term" value="F:protein serine/threonine kinase activity"/>
    <property type="evidence" value="ECO:0007669"/>
    <property type="project" value="UniProtKB-KW"/>
</dbReference>
<evidence type="ECO:0000256" key="3">
    <source>
        <dbReference type="ARBA" id="ARBA00022679"/>
    </source>
</evidence>
<evidence type="ECO:0000256" key="6">
    <source>
        <dbReference type="ARBA" id="ARBA00022840"/>
    </source>
</evidence>
<evidence type="ECO:0000313" key="11">
    <source>
        <dbReference type="Proteomes" id="UP000002624"/>
    </source>
</evidence>
<organism evidence="10 11">
    <name type="scientific">Ajellomyces capsulatus (strain H143)</name>
    <name type="common">Darling's disease fungus</name>
    <name type="synonym">Histoplasma capsulatum</name>
    <dbReference type="NCBI Taxonomy" id="544712"/>
    <lineage>
        <taxon>Eukaryota</taxon>
        <taxon>Fungi</taxon>
        <taxon>Dikarya</taxon>
        <taxon>Ascomycota</taxon>
        <taxon>Pezizomycotina</taxon>
        <taxon>Eurotiomycetes</taxon>
        <taxon>Eurotiomycetidae</taxon>
        <taxon>Onygenales</taxon>
        <taxon>Ajellomycetaceae</taxon>
        <taxon>Histoplasma</taxon>
    </lineage>
</organism>
<dbReference type="EMBL" id="GG692419">
    <property type="protein sequence ID" value="EER45642.1"/>
    <property type="molecule type" value="Genomic_DNA"/>
</dbReference>
<comment type="catalytic activity">
    <reaction evidence="7">
        <text>L-threonyl-[protein] + ATP = O-phospho-L-threonyl-[protein] + ADP + H(+)</text>
        <dbReference type="Rhea" id="RHEA:46608"/>
        <dbReference type="Rhea" id="RHEA-COMP:11060"/>
        <dbReference type="Rhea" id="RHEA-COMP:11605"/>
        <dbReference type="ChEBI" id="CHEBI:15378"/>
        <dbReference type="ChEBI" id="CHEBI:30013"/>
        <dbReference type="ChEBI" id="CHEBI:30616"/>
        <dbReference type="ChEBI" id="CHEBI:61977"/>
        <dbReference type="ChEBI" id="CHEBI:456216"/>
        <dbReference type="EC" id="2.7.11.1"/>
    </reaction>
</comment>
<dbReference type="AlphaFoldDB" id="C6H3G8"/>
<dbReference type="SUPFAM" id="SSF56112">
    <property type="entry name" value="Protein kinase-like (PK-like)"/>
    <property type="match status" value="1"/>
</dbReference>
<dbReference type="GO" id="GO:0050684">
    <property type="term" value="P:regulation of mRNA processing"/>
    <property type="evidence" value="ECO:0007669"/>
    <property type="project" value="TreeGrafter"/>
</dbReference>
<keyword evidence="2" id="KW-0723">Serine/threonine-protein kinase</keyword>
<dbReference type="STRING" id="544712.C6H3G8"/>
<keyword evidence="3" id="KW-0808">Transferase</keyword>
<dbReference type="InterPro" id="IPR011009">
    <property type="entry name" value="Kinase-like_dom_sf"/>
</dbReference>
<dbReference type="EC" id="2.7.11.1" evidence="1"/>
<dbReference type="Gene3D" id="3.30.200.20">
    <property type="entry name" value="Phosphorylase Kinase, domain 1"/>
    <property type="match status" value="1"/>
</dbReference>
<accession>C6H3G8</accession>
<reference evidence="11" key="1">
    <citation type="submission" date="2009-05" db="EMBL/GenBank/DDBJ databases">
        <title>The genome sequence of Ajellomyces capsulatus strain H143.</title>
        <authorList>
            <person name="Champion M."/>
            <person name="Cuomo C.A."/>
            <person name="Ma L.-J."/>
            <person name="Henn M.R."/>
            <person name="Sil A."/>
            <person name="Goldman B."/>
            <person name="Young S.K."/>
            <person name="Kodira C.D."/>
            <person name="Zeng Q."/>
            <person name="Koehrsen M."/>
            <person name="Alvarado L."/>
            <person name="Berlin A.M."/>
            <person name="Borenstein D."/>
            <person name="Chen Z."/>
            <person name="Engels R."/>
            <person name="Freedman E."/>
            <person name="Gellesch M."/>
            <person name="Goldberg J."/>
            <person name="Griggs A."/>
            <person name="Gujja S."/>
            <person name="Heiman D.I."/>
            <person name="Hepburn T.A."/>
            <person name="Howarth C."/>
            <person name="Jen D."/>
            <person name="Larson L."/>
            <person name="Lewis B."/>
            <person name="Mehta T."/>
            <person name="Park D."/>
            <person name="Pearson M."/>
            <person name="Roberts A."/>
            <person name="Saif S."/>
            <person name="Shea T.D."/>
            <person name="Shenoy N."/>
            <person name="Sisk P."/>
            <person name="Stolte C."/>
            <person name="Sykes S."/>
            <person name="Walk T."/>
            <person name="White J."/>
            <person name="Yandava C."/>
            <person name="Klein B."/>
            <person name="McEwen J.G."/>
            <person name="Puccia R."/>
            <person name="Goldman G.H."/>
            <person name="Felipe M.S."/>
            <person name="Nino-Vega G."/>
            <person name="San-Blas G."/>
            <person name="Taylor J.W."/>
            <person name="Mendoza L."/>
            <person name="Galagan J.E."/>
            <person name="Nusbaum C."/>
            <person name="Birren B.W."/>
        </authorList>
    </citation>
    <scope>NUCLEOTIDE SEQUENCE [LARGE SCALE GENOMIC DNA]</scope>
    <source>
        <strain evidence="11">H143</strain>
    </source>
</reference>
<dbReference type="SMART" id="SM00220">
    <property type="entry name" value="S_TKc"/>
    <property type="match status" value="1"/>
</dbReference>
<evidence type="ECO:0000256" key="1">
    <source>
        <dbReference type="ARBA" id="ARBA00012513"/>
    </source>
</evidence>
<dbReference type="Gene3D" id="1.10.510.10">
    <property type="entry name" value="Transferase(Phosphotransferase) domain 1"/>
    <property type="match status" value="1"/>
</dbReference>
<evidence type="ECO:0000256" key="7">
    <source>
        <dbReference type="ARBA" id="ARBA00047899"/>
    </source>
</evidence>
<dbReference type="OrthoDB" id="4177164at2759"/>
<keyword evidence="6" id="KW-0067">ATP-binding</keyword>
<dbReference type="PANTHER" id="PTHR47634:SF9">
    <property type="entry name" value="PROTEIN KINASE DOMAIN-CONTAINING PROTEIN-RELATED"/>
    <property type="match status" value="1"/>
</dbReference>
<evidence type="ECO:0000256" key="2">
    <source>
        <dbReference type="ARBA" id="ARBA00022527"/>
    </source>
</evidence>
<evidence type="ECO:0000313" key="10">
    <source>
        <dbReference type="EMBL" id="EER45642.1"/>
    </source>
</evidence>
<proteinExistence type="predicted"/>
<dbReference type="Pfam" id="PF00069">
    <property type="entry name" value="Pkinase"/>
    <property type="match status" value="1"/>
</dbReference>
<keyword evidence="4" id="KW-0547">Nucleotide-binding</keyword>
<dbReference type="HOGENOM" id="CLU_000288_81_2_1"/>
<evidence type="ECO:0000256" key="5">
    <source>
        <dbReference type="ARBA" id="ARBA00022777"/>
    </source>
</evidence>
<gene>
    <name evidence="10" type="ORF">HCDG_01221</name>
</gene>
<keyword evidence="5 10" id="KW-0418">Kinase</keyword>
<protein>
    <recommendedName>
        <fullName evidence="1">non-specific serine/threonine protein kinase</fullName>
        <ecNumber evidence="1">2.7.11.1</ecNumber>
    </recommendedName>
</protein>
<dbReference type="GO" id="GO:0000245">
    <property type="term" value="P:spliceosomal complex assembly"/>
    <property type="evidence" value="ECO:0007669"/>
    <property type="project" value="TreeGrafter"/>
</dbReference>
<dbReference type="GO" id="GO:0005524">
    <property type="term" value="F:ATP binding"/>
    <property type="evidence" value="ECO:0007669"/>
    <property type="project" value="UniProtKB-KW"/>
</dbReference>